<comment type="function">
    <text evidence="6">Catalyzes the conversion of 7,8-dihydroneopterin to 6-hydroxymethyl-7,8-dihydropterin.</text>
</comment>
<dbReference type="RefSeq" id="WP_006282080.1">
    <property type="nucleotide sequence ID" value="NZ_BPTR01000001.1"/>
</dbReference>
<dbReference type="Proteomes" id="UP000887043">
    <property type="component" value="Unassembled WGS sequence"/>
</dbReference>
<name>A0AA37HXU2_SEGBR</name>
<keyword evidence="5 6" id="KW-0456">Lyase</keyword>
<proteinExistence type="inferred from homology"/>
<keyword evidence="4 6" id="KW-0289">Folate biosynthesis</keyword>
<evidence type="ECO:0000256" key="5">
    <source>
        <dbReference type="ARBA" id="ARBA00023239"/>
    </source>
</evidence>
<organism evidence="8 9">
    <name type="scientific">Segatella bryantii</name>
    <name type="common">Prevotella bryantii</name>
    <dbReference type="NCBI Taxonomy" id="77095"/>
    <lineage>
        <taxon>Bacteria</taxon>
        <taxon>Pseudomonadati</taxon>
        <taxon>Bacteroidota</taxon>
        <taxon>Bacteroidia</taxon>
        <taxon>Bacteroidales</taxon>
        <taxon>Prevotellaceae</taxon>
        <taxon>Segatella</taxon>
    </lineage>
</organism>
<dbReference type="InterPro" id="IPR043133">
    <property type="entry name" value="GTP-CH-I_C/QueF"/>
</dbReference>
<dbReference type="PANTHER" id="PTHR42844">
    <property type="entry name" value="DIHYDRONEOPTERIN ALDOLASE 1-RELATED"/>
    <property type="match status" value="1"/>
</dbReference>
<dbReference type="InterPro" id="IPR006156">
    <property type="entry name" value="Dihydroneopterin_aldolase"/>
</dbReference>
<reference evidence="8" key="1">
    <citation type="submission" date="2021-08" db="EMBL/GenBank/DDBJ databases">
        <title>Prevotella lacticifex sp. nov., isolated from rumen of cow.</title>
        <authorList>
            <person name="Shinkai T."/>
            <person name="Ikeyama N."/>
            <person name="Kumagai M."/>
            <person name="Ohmori H."/>
            <person name="Sakamoto M."/>
            <person name="Ohkuma M."/>
            <person name="Mitsumori M."/>
        </authorList>
    </citation>
    <scope>NUCLEOTIDE SEQUENCE</scope>
    <source>
        <strain evidence="8">DSM 11371</strain>
    </source>
</reference>
<dbReference type="InterPro" id="IPR006157">
    <property type="entry name" value="FolB_dom"/>
</dbReference>
<evidence type="ECO:0000313" key="8">
    <source>
        <dbReference type="EMBL" id="GJG28158.1"/>
    </source>
</evidence>
<dbReference type="NCBIfam" id="TIGR00525">
    <property type="entry name" value="folB"/>
    <property type="match status" value="1"/>
</dbReference>
<comment type="catalytic activity">
    <reaction evidence="1 6">
        <text>7,8-dihydroneopterin = 6-hydroxymethyl-7,8-dihydropterin + glycolaldehyde</text>
        <dbReference type="Rhea" id="RHEA:10540"/>
        <dbReference type="ChEBI" id="CHEBI:17001"/>
        <dbReference type="ChEBI" id="CHEBI:17071"/>
        <dbReference type="ChEBI" id="CHEBI:44841"/>
        <dbReference type="EC" id="4.1.2.25"/>
    </reaction>
</comment>
<evidence type="ECO:0000256" key="1">
    <source>
        <dbReference type="ARBA" id="ARBA00001353"/>
    </source>
</evidence>
<sequence length="127" mass="14208">MKVKECYINITNLRFHAYHGVLPQERLTGNDYLLTLHISYDFSEALISDDVRHTLNYAEVYQIVSEEMKHSCNLLEKVAGNIGSHLIQAFPLIQAIDLQITKVNPPMGADCKGAGVEVHLINDKSGV</sequence>
<dbReference type="SMART" id="SM00905">
    <property type="entry name" value="FolB"/>
    <property type="match status" value="1"/>
</dbReference>
<evidence type="ECO:0000256" key="2">
    <source>
        <dbReference type="ARBA" id="ARBA00005013"/>
    </source>
</evidence>
<dbReference type="SUPFAM" id="SSF55620">
    <property type="entry name" value="Tetrahydrobiopterin biosynthesis enzymes-like"/>
    <property type="match status" value="1"/>
</dbReference>
<dbReference type="GO" id="GO:0046654">
    <property type="term" value="P:tetrahydrofolate biosynthetic process"/>
    <property type="evidence" value="ECO:0007669"/>
    <property type="project" value="UniProtKB-UniRule"/>
</dbReference>
<comment type="similarity">
    <text evidence="3 6">Belongs to the DHNA family.</text>
</comment>
<dbReference type="GO" id="GO:0005737">
    <property type="term" value="C:cytoplasm"/>
    <property type="evidence" value="ECO:0007669"/>
    <property type="project" value="TreeGrafter"/>
</dbReference>
<comment type="caution">
    <text evidence="8">The sequence shown here is derived from an EMBL/GenBank/DDBJ whole genome shotgun (WGS) entry which is preliminary data.</text>
</comment>
<evidence type="ECO:0000256" key="3">
    <source>
        <dbReference type="ARBA" id="ARBA00005708"/>
    </source>
</evidence>
<feature type="domain" description="Dihydroneopterin aldolase/epimerase" evidence="7">
    <location>
        <begin position="8"/>
        <end position="120"/>
    </location>
</feature>
<protein>
    <recommendedName>
        <fullName evidence="6">7,8-dihydroneopterin aldolase</fullName>
        <ecNumber evidence="6">4.1.2.25</ecNumber>
    </recommendedName>
</protein>
<dbReference type="PANTHER" id="PTHR42844:SF1">
    <property type="entry name" value="DIHYDRONEOPTERIN ALDOLASE 1-RELATED"/>
    <property type="match status" value="1"/>
</dbReference>
<dbReference type="Gene3D" id="3.30.1130.10">
    <property type="match status" value="1"/>
</dbReference>
<dbReference type="EC" id="4.1.2.25" evidence="6"/>
<dbReference type="EMBL" id="BPTR01000001">
    <property type="protein sequence ID" value="GJG28158.1"/>
    <property type="molecule type" value="Genomic_DNA"/>
</dbReference>
<evidence type="ECO:0000313" key="9">
    <source>
        <dbReference type="Proteomes" id="UP000887043"/>
    </source>
</evidence>
<dbReference type="AlphaFoldDB" id="A0AA37HXU2"/>
<accession>A0AA37HXU2</accession>
<gene>
    <name evidence="8" type="ORF">PRRU23_18580</name>
</gene>
<dbReference type="GO" id="GO:0046656">
    <property type="term" value="P:folic acid biosynthetic process"/>
    <property type="evidence" value="ECO:0007669"/>
    <property type="project" value="UniProtKB-UniRule"/>
</dbReference>
<comment type="pathway">
    <text evidence="2 6">Cofactor biosynthesis; tetrahydrofolate biosynthesis; 2-amino-4-hydroxy-6-hydroxymethyl-7,8-dihydropteridine diphosphate from 7,8-dihydroneopterin triphosphate: step 3/4.</text>
</comment>
<evidence type="ECO:0000256" key="6">
    <source>
        <dbReference type="RuleBase" id="RU362079"/>
    </source>
</evidence>
<dbReference type="NCBIfam" id="TIGR00526">
    <property type="entry name" value="folB_dom"/>
    <property type="match status" value="1"/>
</dbReference>
<dbReference type="GO" id="GO:0004150">
    <property type="term" value="F:dihydroneopterin aldolase activity"/>
    <property type="evidence" value="ECO:0007669"/>
    <property type="project" value="UniProtKB-UniRule"/>
</dbReference>
<evidence type="ECO:0000259" key="7">
    <source>
        <dbReference type="SMART" id="SM00905"/>
    </source>
</evidence>
<evidence type="ECO:0000256" key="4">
    <source>
        <dbReference type="ARBA" id="ARBA00022909"/>
    </source>
</evidence>
<dbReference type="Pfam" id="PF02152">
    <property type="entry name" value="FolB"/>
    <property type="match status" value="1"/>
</dbReference>